<proteinExistence type="predicted"/>
<sequence>MAVAAGLLALAGWALVLGSGWAAVVVTMLAGVALAVTTRMIRRLRHWPPSRLGLFADRLVLIHGQVEMQAPWDLVETATLVSAADGSPAGWKALRLTDRLTVRLAQGRSISLRPAVFGLEPAACRDLVLRLRDDVYLRGRLPEFDSMLDLVSRPPRIGALIRPQL</sequence>
<dbReference type="Proteomes" id="UP000612893">
    <property type="component" value="Unassembled WGS sequence"/>
</dbReference>
<protein>
    <submittedName>
        <fullName evidence="1">Uncharacterized protein</fullName>
    </submittedName>
</protein>
<comment type="caution">
    <text evidence="1">The sequence shown here is derived from an EMBL/GenBank/DDBJ whole genome shotgun (WGS) entry which is preliminary data.</text>
</comment>
<dbReference type="AlphaFoldDB" id="A0A934N390"/>
<keyword evidence="2" id="KW-1185">Reference proteome</keyword>
<organism evidence="1 2">
    <name type="scientific">Candidatus Nephthysia bennettiae</name>
    <dbReference type="NCBI Taxonomy" id="3127016"/>
    <lineage>
        <taxon>Bacteria</taxon>
        <taxon>Bacillati</taxon>
        <taxon>Candidatus Dormiibacterota</taxon>
        <taxon>Candidatus Dormibacteria</taxon>
        <taxon>Candidatus Dormibacterales</taxon>
        <taxon>Candidatus Dormibacteraceae</taxon>
        <taxon>Candidatus Nephthysia</taxon>
    </lineage>
</organism>
<reference evidence="1" key="1">
    <citation type="submission" date="2020-10" db="EMBL/GenBank/DDBJ databases">
        <title>Ca. Dormibacterota MAGs.</title>
        <authorList>
            <person name="Montgomery K."/>
        </authorList>
    </citation>
    <scope>NUCLEOTIDE SEQUENCE [LARGE SCALE GENOMIC DNA]</scope>
    <source>
        <strain evidence="1">SC8812_S17_10</strain>
    </source>
</reference>
<accession>A0A934N390</accession>
<dbReference type="EMBL" id="JAEKNR010000132">
    <property type="protein sequence ID" value="MBJ7598865.1"/>
    <property type="molecule type" value="Genomic_DNA"/>
</dbReference>
<name>A0A934N390_9BACT</name>
<gene>
    <name evidence="1" type="ORF">JF922_12390</name>
</gene>
<evidence type="ECO:0000313" key="2">
    <source>
        <dbReference type="Proteomes" id="UP000612893"/>
    </source>
</evidence>
<evidence type="ECO:0000313" key="1">
    <source>
        <dbReference type="EMBL" id="MBJ7598865.1"/>
    </source>
</evidence>
<dbReference type="RefSeq" id="WP_338202070.1">
    <property type="nucleotide sequence ID" value="NZ_JAEKNR010000132.1"/>
</dbReference>